<comment type="caution">
    <text evidence="3">The sequence shown here is derived from an EMBL/GenBank/DDBJ whole genome shotgun (WGS) entry which is preliminary data.</text>
</comment>
<reference evidence="3" key="1">
    <citation type="submission" date="2020-04" db="EMBL/GenBank/DDBJ databases">
        <authorList>
            <person name="Zhang T."/>
        </authorList>
    </citation>
    <scope>NUCLEOTIDE SEQUENCE</scope>
    <source>
        <strain evidence="3">HKST-UBA17</strain>
    </source>
</reference>
<dbReference type="EMBL" id="JAGQLN010000010">
    <property type="protein sequence ID" value="MCA9376881.1"/>
    <property type="molecule type" value="Genomic_DNA"/>
</dbReference>
<feature type="transmembrane region" description="Helical" evidence="2">
    <location>
        <begin position="20"/>
        <end position="37"/>
    </location>
</feature>
<dbReference type="InterPro" id="IPR023365">
    <property type="entry name" value="Sortase_dom-sf"/>
</dbReference>
<dbReference type="Proteomes" id="UP000741282">
    <property type="component" value="Unassembled WGS sequence"/>
</dbReference>
<keyword evidence="1" id="KW-0378">Hydrolase</keyword>
<dbReference type="GO" id="GO:0016787">
    <property type="term" value="F:hydrolase activity"/>
    <property type="evidence" value="ECO:0007669"/>
    <property type="project" value="UniProtKB-KW"/>
</dbReference>
<evidence type="ECO:0000256" key="1">
    <source>
        <dbReference type="ARBA" id="ARBA00022801"/>
    </source>
</evidence>
<proteinExistence type="predicted"/>
<evidence type="ECO:0000313" key="3">
    <source>
        <dbReference type="EMBL" id="MCA9376881.1"/>
    </source>
</evidence>
<accession>A0A955I2Y4</accession>
<evidence type="ECO:0000313" key="4">
    <source>
        <dbReference type="Proteomes" id="UP000741282"/>
    </source>
</evidence>
<protein>
    <submittedName>
        <fullName evidence="3">Sortase</fullName>
    </submittedName>
</protein>
<keyword evidence="2" id="KW-0812">Transmembrane</keyword>
<organism evidence="3 4">
    <name type="scientific">Candidatus Dojkabacteria bacterium</name>
    <dbReference type="NCBI Taxonomy" id="2099670"/>
    <lineage>
        <taxon>Bacteria</taxon>
        <taxon>Candidatus Dojkabacteria</taxon>
    </lineage>
</organism>
<dbReference type="InterPro" id="IPR005754">
    <property type="entry name" value="Sortase"/>
</dbReference>
<name>A0A955I2Y4_9BACT</name>
<dbReference type="Gene3D" id="2.40.260.10">
    <property type="entry name" value="Sortase"/>
    <property type="match status" value="1"/>
</dbReference>
<dbReference type="Pfam" id="PF04203">
    <property type="entry name" value="Sortase"/>
    <property type="match status" value="1"/>
</dbReference>
<dbReference type="SUPFAM" id="SSF63817">
    <property type="entry name" value="Sortase"/>
    <property type="match status" value="1"/>
</dbReference>
<gene>
    <name evidence="3" type="ORF">KC685_03105</name>
</gene>
<dbReference type="AlphaFoldDB" id="A0A955I2Y4"/>
<keyword evidence="2" id="KW-0472">Membrane</keyword>
<reference evidence="3" key="2">
    <citation type="journal article" date="2021" name="Microbiome">
        <title>Successional dynamics and alternative stable states in a saline activated sludge microbial community over 9 years.</title>
        <authorList>
            <person name="Wang Y."/>
            <person name="Ye J."/>
            <person name="Ju F."/>
            <person name="Liu L."/>
            <person name="Boyd J.A."/>
            <person name="Deng Y."/>
            <person name="Parks D.H."/>
            <person name="Jiang X."/>
            <person name="Yin X."/>
            <person name="Woodcroft B.J."/>
            <person name="Tyson G.W."/>
            <person name="Hugenholtz P."/>
            <person name="Polz M.F."/>
            <person name="Zhang T."/>
        </authorList>
    </citation>
    <scope>NUCLEOTIDE SEQUENCE</scope>
    <source>
        <strain evidence="3">HKST-UBA17</strain>
    </source>
</reference>
<evidence type="ECO:0000256" key="2">
    <source>
        <dbReference type="SAM" id="Phobius"/>
    </source>
</evidence>
<keyword evidence="2" id="KW-1133">Transmembrane helix</keyword>
<sequence>MAMWNVSSSEAKHERTVKYIRITISLLLSGVGLYILASQAVPIGQSYIKGAIIEKREELKVSPVPGSYKREIGGEFAYWDPGRSYFENLIAQAVLTPENGQRVYNPETQQYLDVEIDQNYSTPMSLTISSLDIVDLNITPNVDSYDENAYNRVLKYGLAHFKSTPLPGAGGNSFIYGHSAVDSYFNNHKNNPEVAFSILEDIKIGDEVELTKDGRIYRYVVRKKKIVEPTDFSILSRQTWKETLTLMTCSPVGIGTNRLVVTAELINGQ</sequence>
<dbReference type="NCBIfam" id="TIGR01076">
    <property type="entry name" value="sortase_fam"/>
    <property type="match status" value="1"/>
</dbReference>